<proteinExistence type="predicted"/>
<evidence type="ECO:0000313" key="1">
    <source>
        <dbReference type="EMBL" id="KAG7099444.1"/>
    </source>
</evidence>
<gene>
    <name evidence="1" type="ORF">E1B28_001295</name>
</gene>
<comment type="caution">
    <text evidence="1">The sequence shown here is derived from an EMBL/GenBank/DDBJ whole genome shotgun (WGS) entry which is preliminary data.</text>
</comment>
<dbReference type="AlphaFoldDB" id="A0A9P7V328"/>
<sequence>MLSATSIKKLSCTCIPHLRCYATVSSFLVNNSIGKPPVPPSSTNPSHTLSQLDQTVLASLQRTAHRPRYSLFDLIGQYINNSGRILDVSLPYESRPVSRRKVALEENDNDIVLVTNCIRDEDTGEHKITVSSGFVLEVPTLPGSMVVTCAHTLEEIRRTPLALKHLREPSLRSVLSGMFVVTGTSSPIFHTVSSVSSTLPRSDILLLTCDKLPVRTLPVSPYPAPPQTTIHVHLAVHDLPHGEYSQSDEWRPGVGGTWRRWGRGEVKGYRDLAGRETKPGTYDSLSHMLFAPLPTPGSSGGPIVDEESGAVVGISLGSRMDNRIEGIRGWGVPSEAIYEMFSLPGLEGKM</sequence>
<protein>
    <submittedName>
        <fullName evidence="1">Uncharacterized protein</fullName>
    </submittedName>
</protein>
<dbReference type="Pfam" id="PF13365">
    <property type="entry name" value="Trypsin_2"/>
    <property type="match status" value="1"/>
</dbReference>
<reference evidence="1" key="1">
    <citation type="journal article" date="2021" name="Genome Biol. Evol.">
        <title>The assembled and annotated genome of the fairy-ring fungus Marasmius oreades.</title>
        <authorList>
            <person name="Hiltunen M."/>
            <person name="Ament-Velasquez S.L."/>
            <person name="Johannesson H."/>
        </authorList>
    </citation>
    <scope>NUCLEOTIDE SEQUENCE</scope>
    <source>
        <strain evidence="1">03SP1</strain>
    </source>
</reference>
<dbReference type="OrthoDB" id="10054765at2759"/>
<organism evidence="1 2">
    <name type="scientific">Marasmius oreades</name>
    <name type="common">fairy-ring Marasmius</name>
    <dbReference type="NCBI Taxonomy" id="181124"/>
    <lineage>
        <taxon>Eukaryota</taxon>
        <taxon>Fungi</taxon>
        <taxon>Dikarya</taxon>
        <taxon>Basidiomycota</taxon>
        <taxon>Agaricomycotina</taxon>
        <taxon>Agaricomycetes</taxon>
        <taxon>Agaricomycetidae</taxon>
        <taxon>Agaricales</taxon>
        <taxon>Marasmiineae</taxon>
        <taxon>Marasmiaceae</taxon>
        <taxon>Marasmius</taxon>
    </lineage>
</organism>
<keyword evidence="2" id="KW-1185">Reference proteome</keyword>
<dbReference type="GeneID" id="66070371"/>
<dbReference type="KEGG" id="more:E1B28_001295"/>
<accession>A0A9P7V328</accession>
<dbReference type="InterPro" id="IPR009003">
    <property type="entry name" value="Peptidase_S1_PA"/>
</dbReference>
<dbReference type="RefSeq" id="XP_043015914.1">
    <property type="nucleotide sequence ID" value="XM_043147209.1"/>
</dbReference>
<dbReference type="SUPFAM" id="SSF50494">
    <property type="entry name" value="Trypsin-like serine proteases"/>
    <property type="match status" value="1"/>
</dbReference>
<dbReference type="Proteomes" id="UP001049176">
    <property type="component" value="Chromosome 1"/>
</dbReference>
<name>A0A9P7V328_9AGAR</name>
<evidence type="ECO:0000313" key="2">
    <source>
        <dbReference type="Proteomes" id="UP001049176"/>
    </source>
</evidence>
<dbReference type="EMBL" id="CM032181">
    <property type="protein sequence ID" value="KAG7099444.1"/>
    <property type="molecule type" value="Genomic_DNA"/>
</dbReference>